<evidence type="ECO:0000256" key="3">
    <source>
        <dbReference type="ARBA" id="ARBA00004496"/>
    </source>
</evidence>
<evidence type="ECO:0000313" key="22">
    <source>
        <dbReference type="Proteomes" id="UP000298458"/>
    </source>
</evidence>
<dbReference type="InterPro" id="IPR000700">
    <property type="entry name" value="PAS-assoc_C"/>
</dbReference>
<evidence type="ECO:0000256" key="4">
    <source>
        <dbReference type="ARBA" id="ARBA00012438"/>
    </source>
</evidence>
<dbReference type="EC" id="2.7.13.3" evidence="4"/>
<dbReference type="SUPFAM" id="SSF55781">
    <property type="entry name" value="GAF domain-like"/>
    <property type="match status" value="1"/>
</dbReference>
<dbReference type="InterPro" id="IPR003594">
    <property type="entry name" value="HATPase_dom"/>
</dbReference>
<evidence type="ECO:0000256" key="16">
    <source>
        <dbReference type="ARBA" id="ARBA00023014"/>
    </source>
</evidence>
<evidence type="ECO:0000256" key="10">
    <source>
        <dbReference type="ARBA" id="ARBA00022723"/>
    </source>
</evidence>
<dbReference type="PROSITE" id="PS50109">
    <property type="entry name" value="HIS_KIN"/>
    <property type="match status" value="1"/>
</dbReference>
<dbReference type="InterPro" id="IPR050482">
    <property type="entry name" value="Sensor_HK_TwoCompSys"/>
</dbReference>
<dbReference type="EMBL" id="RQET01000001">
    <property type="protein sequence ID" value="TGK14040.1"/>
    <property type="molecule type" value="Genomic_DNA"/>
</dbReference>
<dbReference type="CDD" id="cd16917">
    <property type="entry name" value="HATPase_UhpB-NarQ-NarX-like"/>
    <property type="match status" value="1"/>
</dbReference>
<dbReference type="GO" id="GO:0016020">
    <property type="term" value="C:membrane"/>
    <property type="evidence" value="ECO:0007669"/>
    <property type="project" value="InterPro"/>
</dbReference>
<dbReference type="AlphaFoldDB" id="A0A4R9GK18"/>
<accession>A0A4R9GK18</accession>
<dbReference type="GO" id="GO:0005524">
    <property type="term" value="F:ATP binding"/>
    <property type="evidence" value="ECO:0007669"/>
    <property type="project" value="UniProtKB-KW"/>
</dbReference>
<comment type="caution">
    <text evidence="21">The sequence shown here is derived from an EMBL/GenBank/DDBJ whole genome shotgun (WGS) entry which is preliminary data.</text>
</comment>
<dbReference type="GO" id="GO:0005737">
    <property type="term" value="C:cytoplasm"/>
    <property type="evidence" value="ECO:0007669"/>
    <property type="project" value="UniProtKB-SubCell"/>
</dbReference>
<keyword evidence="11" id="KW-0547">Nucleotide-binding</keyword>
<dbReference type="InterPro" id="IPR004358">
    <property type="entry name" value="Sig_transdc_His_kin-like_C"/>
</dbReference>
<evidence type="ECO:0000256" key="11">
    <source>
        <dbReference type="ARBA" id="ARBA00022741"/>
    </source>
</evidence>
<dbReference type="PROSITE" id="PS50113">
    <property type="entry name" value="PAC"/>
    <property type="match status" value="1"/>
</dbReference>
<evidence type="ECO:0000313" key="21">
    <source>
        <dbReference type="EMBL" id="TGK14040.1"/>
    </source>
</evidence>
<dbReference type="InterPro" id="IPR011712">
    <property type="entry name" value="Sig_transdc_His_kin_sub3_dim/P"/>
</dbReference>
<evidence type="ECO:0000256" key="15">
    <source>
        <dbReference type="ARBA" id="ARBA00023012"/>
    </source>
</evidence>
<keyword evidence="10" id="KW-0479">Metal-binding</keyword>
<keyword evidence="22" id="KW-1185">Reference proteome</keyword>
<dbReference type="SUPFAM" id="SSF55785">
    <property type="entry name" value="PYP-like sensor domain (PAS domain)"/>
    <property type="match status" value="1"/>
</dbReference>
<evidence type="ECO:0000256" key="6">
    <source>
        <dbReference type="ARBA" id="ARBA00022485"/>
    </source>
</evidence>
<keyword evidence="14" id="KW-0408">Iron</keyword>
<evidence type="ECO:0000256" key="5">
    <source>
        <dbReference type="ARBA" id="ARBA00017322"/>
    </source>
</evidence>
<comment type="subcellular location">
    <subcellularLocation>
        <location evidence="3">Cytoplasm</location>
    </subcellularLocation>
</comment>
<keyword evidence="12" id="KW-0418">Kinase</keyword>
<keyword evidence="16" id="KW-0411">Iron-sulfur</keyword>
<evidence type="ECO:0000259" key="19">
    <source>
        <dbReference type="PROSITE" id="PS50109"/>
    </source>
</evidence>
<dbReference type="Proteomes" id="UP000298458">
    <property type="component" value="Unassembled WGS sequence"/>
</dbReference>
<dbReference type="GO" id="GO:0046983">
    <property type="term" value="F:protein dimerization activity"/>
    <property type="evidence" value="ECO:0007669"/>
    <property type="project" value="InterPro"/>
</dbReference>
<comment type="cofactor">
    <cofactor evidence="2">
        <name>[4Fe-4S] cluster</name>
        <dbReference type="ChEBI" id="CHEBI:49883"/>
    </cofactor>
</comment>
<dbReference type="Gene3D" id="3.30.450.20">
    <property type="entry name" value="PAS domain"/>
    <property type="match status" value="1"/>
</dbReference>
<keyword evidence="8" id="KW-0597">Phosphoprotein</keyword>
<dbReference type="Pfam" id="PF02518">
    <property type="entry name" value="HATPase_c"/>
    <property type="match status" value="1"/>
</dbReference>
<protein>
    <recommendedName>
        <fullName evidence="5">Oxygen sensor histidine kinase NreB</fullName>
        <ecNumber evidence="4">2.7.13.3</ecNumber>
    </recommendedName>
    <alternativeName>
        <fullName evidence="18">Nitrogen regulation protein B</fullName>
    </alternativeName>
</protein>
<dbReference type="Gene3D" id="1.20.5.1930">
    <property type="match status" value="1"/>
</dbReference>
<dbReference type="InterPro" id="IPR029016">
    <property type="entry name" value="GAF-like_dom_sf"/>
</dbReference>
<name>A0A4R9GK18_9LEPT</name>
<dbReference type="Gene3D" id="3.30.565.10">
    <property type="entry name" value="Histidine kinase-like ATPase, C-terminal domain"/>
    <property type="match status" value="1"/>
</dbReference>
<comment type="function">
    <text evidence="17">Member of the two-component regulatory system NreB/NreC involved in the control of dissimilatory nitrate/nitrite reduction in response to oxygen. NreB functions as a direct oxygen sensor histidine kinase which is autophosphorylated, in the absence of oxygen, probably at the conserved histidine residue, and transfers its phosphate group probably to a conserved aspartate residue of NreC. NreB/NreC activates the expression of the nitrate (narGHJI) and nitrite (nir) reductase operons, as well as the putative nitrate transporter gene narT.</text>
</comment>
<evidence type="ECO:0000256" key="12">
    <source>
        <dbReference type="ARBA" id="ARBA00022777"/>
    </source>
</evidence>
<dbReference type="InterPro" id="IPR003018">
    <property type="entry name" value="GAF"/>
</dbReference>
<dbReference type="SMART" id="SM00387">
    <property type="entry name" value="HATPase_c"/>
    <property type="match status" value="1"/>
</dbReference>
<organism evidence="21 22">
    <name type="scientific">Leptospira fletcheri</name>
    <dbReference type="NCBI Taxonomy" id="2484981"/>
    <lineage>
        <taxon>Bacteria</taxon>
        <taxon>Pseudomonadati</taxon>
        <taxon>Spirochaetota</taxon>
        <taxon>Spirochaetia</taxon>
        <taxon>Leptospirales</taxon>
        <taxon>Leptospiraceae</taxon>
        <taxon>Leptospira</taxon>
    </lineage>
</organism>
<evidence type="ECO:0000256" key="14">
    <source>
        <dbReference type="ARBA" id="ARBA00023004"/>
    </source>
</evidence>
<evidence type="ECO:0000256" key="13">
    <source>
        <dbReference type="ARBA" id="ARBA00022840"/>
    </source>
</evidence>
<dbReference type="CDD" id="cd00130">
    <property type="entry name" value="PAS"/>
    <property type="match status" value="1"/>
</dbReference>
<evidence type="ECO:0000256" key="8">
    <source>
        <dbReference type="ARBA" id="ARBA00022553"/>
    </source>
</evidence>
<proteinExistence type="predicted"/>
<dbReference type="GO" id="GO:0046872">
    <property type="term" value="F:metal ion binding"/>
    <property type="evidence" value="ECO:0007669"/>
    <property type="project" value="UniProtKB-KW"/>
</dbReference>
<evidence type="ECO:0000259" key="20">
    <source>
        <dbReference type="PROSITE" id="PS50113"/>
    </source>
</evidence>
<dbReference type="InterPro" id="IPR036890">
    <property type="entry name" value="HATPase_C_sf"/>
</dbReference>
<dbReference type="InterPro" id="IPR005467">
    <property type="entry name" value="His_kinase_dom"/>
</dbReference>
<evidence type="ECO:0000256" key="7">
    <source>
        <dbReference type="ARBA" id="ARBA00022490"/>
    </source>
</evidence>
<evidence type="ECO:0000256" key="1">
    <source>
        <dbReference type="ARBA" id="ARBA00000085"/>
    </source>
</evidence>
<dbReference type="InterPro" id="IPR000014">
    <property type="entry name" value="PAS"/>
</dbReference>
<dbReference type="Pfam" id="PF13185">
    <property type="entry name" value="GAF_2"/>
    <property type="match status" value="1"/>
</dbReference>
<keyword evidence="15" id="KW-0902">Two-component regulatory system</keyword>
<dbReference type="NCBIfam" id="TIGR00229">
    <property type="entry name" value="sensory_box"/>
    <property type="match status" value="1"/>
</dbReference>
<dbReference type="PANTHER" id="PTHR24421:SF10">
    <property type="entry name" value="NITRATE_NITRITE SENSOR PROTEIN NARQ"/>
    <property type="match status" value="1"/>
</dbReference>
<comment type="catalytic activity">
    <reaction evidence="1">
        <text>ATP + protein L-histidine = ADP + protein N-phospho-L-histidine.</text>
        <dbReference type="EC" id="2.7.13.3"/>
    </reaction>
</comment>
<reference evidence="21" key="1">
    <citation type="journal article" date="2019" name="PLoS Negl. Trop. Dis.">
        <title>Revisiting the worldwide diversity of Leptospira species in the environment.</title>
        <authorList>
            <person name="Vincent A.T."/>
            <person name="Schiettekatte O."/>
            <person name="Bourhy P."/>
            <person name="Veyrier F.J."/>
            <person name="Picardeau M."/>
        </authorList>
    </citation>
    <scope>NUCLEOTIDE SEQUENCE [LARGE SCALE GENOMIC DNA]</scope>
    <source>
        <strain evidence="21">SSW15</strain>
    </source>
</reference>
<feature type="domain" description="Histidine kinase" evidence="19">
    <location>
        <begin position="361"/>
        <end position="556"/>
    </location>
</feature>
<keyword evidence="6" id="KW-0004">4Fe-4S</keyword>
<dbReference type="SMART" id="SM00065">
    <property type="entry name" value="GAF"/>
    <property type="match status" value="1"/>
</dbReference>
<feature type="domain" description="PAC" evidence="20">
    <location>
        <begin position="284"/>
        <end position="335"/>
    </location>
</feature>
<dbReference type="PANTHER" id="PTHR24421">
    <property type="entry name" value="NITRATE/NITRITE SENSOR PROTEIN NARX-RELATED"/>
    <property type="match status" value="1"/>
</dbReference>
<evidence type="ECO:0000256" key="18">
    <source>
        <dbReference type="ARBA" id="ARBA00030800"/>
    </source>
</evidence>
<evidence type="ECO:0000256" key="17">
    <source>
        <dbReference type="ARBA" id="ARBA00024827"/>
    </source>
</evidence>
<evidence type="ECO:0000256" key="2">
    <source>
        <dbReference type="ARBA" id="ARBA00001966"/>
    </source>
</evidence>
<keyword evidence="9" id="KW-0808">Transferase</keyword>
<keyword evidence="7" id="KW-0963">Cytoplasm</keyword>
<dbReference type="GO" id="GO:0000155">
    <property type="term" value="F:phosphorelay sensor kinase activity"/>
    <property type="evidence" value="ECO:0007669"/>
    <property type="project" value="InterPro"/>
</dbReference>
<keyword evidence="13" id="KW-0067">ATP-binding</keyword>
<dbReference type="SUPFAM" id="SSF55874">
    <property type="entry name" value="ATPase domain of HSP90 chaperone/DNA topoisomerase II/histidine kinase"/>
    <property type="match status" value="1"/>
</dbReference>
<dbReference type="InterPro" id="IPR035965">
    <property type="entry name" value="PAS-like_dom_sf"/>
</dbReference>
<gene>
    <name evidence="21" type="ORF">EHO60_01470</name>
</gene>
<dbReference type="PRINTS" id="PR00344">
    <property type="entry name" value="BCTRLSENSOR"/>
</dbReference>
<evidence type="ECO:0000256" key="9">
    <source>
        <dbReference type="ARBA" id="ARBA00022679"/>
    </source>
</evidence>
<dbReference type="OrthoDB" id="9781904at2"/>
<dbReference type="GO" id="GO:0051539">
    <property type="term" value="F:4 iron, 4 sulfur cluster binding"/>
    <property type="evidence" value="ECO:0007669"/>
    <property type="project" value="UniProtKB-KW"/>
</dbReference>
<dbReference type="Pfam" id="PF07730">
    <property type="entry name" value="HisKA_3"/>
    <property type="match status" value="1"/>
</dbReference>
<dbReference type="Pfam" id="PF08447">
    <property type="entry name" value="PAS_3"/>
    <property type="match status" value="1"/>
</dbReference>
<dbReference type="Gene3D" id="3.30.450.40">
    <property type="match status" value="1"/>
</dbReference>
<dbReference type="InterPro" id="IPR013655">
    <property type="entry name" value="PAS_fold_3"/>
</dbReference>
<sequence length="561" mass="63640">MRIHGFLMKRFSLLSEVGNEYRPNDEFFAEELLHKISLLNLLQQVATAANETSDPESLLQFAIDRICRIANWELGRGYVLNRNGEFEPVSVWYSREKDFPNDLRAVLEHDRNSEFESIAKRAAREGKPLWVEDLREDPHFARILSVGKTSVKSAYVIPIRVRKRVVGVLEFLFSASAPEASLIEALFNVCSQIGRVFERCESEELLREAESHYRKFVEQVHAIFWEGEGKPLRIGYLSREAEGLLGFRSVRWTGDDLSWLSRLYPADRKKVVHCLESLSEGDSVEIIFRILAQDGRVLWFRNIVRAVKEKGIFPKLIGVMIDITKQKLGEEELRSSREQLRALSARLQDAREDERIKISREVHDELGQLLTALKIDLSLLRANLSNDAKESARISRELKSMDGIVEAAIGSVRRIATELRPLVLEDLGFLEGIRWFGRDFQDRTGIFLSVERKGSEEKFDKDISVALFRIFQETLTNVARHSGASRVKVSVEGSECDVVLTISDNGVGISETDIVSSKSLGLIGMRERAIFLGGELKIRSEHGGGTTISAKVPLEKKEGRL</sequence>